<evidence type="ECO:0000313" key="2">
    <source>
        <dbReference type="EMBL" id="RDW20411.1"/>
    </source>
</evidence>
<comment type="caution">
    <text evidence="2">The sequence shown here is derived from an EMBL/GenBank/DDBJ whole genome shotgun (WGS) entry which is preliminary data.</text>
</comment>
<gene>
    <name evidence="2" type="ORF">CWR45_04015</name>
</gene>
<dbReference type="GO" id="GO:0016757">
    <property type="term" value="F:glycosyltransferase activity"/>
    <property type="evidence" value="ECO:0007669"/>
    <property type="project" value="InterPro"/>
</dbReference>
<dbReference type="OrthoDB" id="9813638at2"/>
<protein>
    <recommendedName>
        <fullName evidence="1">Glycosyl transferase family 1 domain-containing protein</fullName>
    </recommendedName>
</protein>
<feature type="domain" description="Glycosyl transferase family 1" evidence="1">
    <location>
        <begin position="218"/>
        <end position="375"/>
    </location>
</feature>
<reference evidence="3" key="1">
    <citation type="submission" date="2017-11" db="EMBL/GenBank/DDBJ databases">
        <authorList>
            <person name="Zhu W."/>
        </authorList>
    </citation>
    <scope>NUCLEOTIDE SEQUENCE [LARGE SCALE GENOMIC DNA]</scope>
    <source>
        <strain evidence="3">CAU 1051</strain>
    </source>
</reference>
<dbReference type="Pfam" id="PF00534">
    <property type="entry name" value="Glycos_transf_1"/>
    <property type="match status" value="1"/>
</dbReference>
<keyword evidence="3" id="KW-1185">Reference proteome</keyword>
<evidence type="ECO:0000313" key="3">
    <source>
        <dbReference type="Proteomes" id="UP000256520"/>
    </source>
</evidence>
<dbReference type="CDD" id="cd03811">
    <property type="entry name" value="GT4_GT28_WabH-like"/>
    <property type="match status" value="1"/>
</dbReference>
<dbReference type="AlphaFoldDB" id="A0A3D8PYL5"/>
<dbReference type="PANTHER" id="PTHR12526">
    <property type="entry name" value="GLYCOSYLTRANSFERASE"/>
    <property type="match status" value="1"/>
</dbReference>
<name>A0A3D8PYL5_9BACI</name>
<dbReference type="Proteomes" id="UP000256520">
    <property type="component" value="Unassembled WGS sequence"/>
</dbReference>
<dbReference type="SUPFAM" id="SSF53756">
    <property type="entry name" value="UDP-Glycosyltransferase/glycogen phosphorylase"/>
    <property type="match status" value="1"/>
</dbReference>
<dbReference type="EMBL" id="PIOD01000005">
    <property type="protein sequence ID" value="RDW20411.1"/>
    <property type="molecule type" value="Genomic_DNA"/>
</dbReference>
<dbReference type="RefSeq" id="WP_115748524.1">
    <property type="nucleotide sequence ID" value="NZ_PIOD01000005.1"/>
</dbReference>
<evidence type="ECO:0000259" key="1">
    <source>
        <dbReference type="Pfam" id="PF00534"/>
    </source>
</evidence>
<dbReference type="Gene3D" id="3.40.50.2000">
    <property type="entry name" value="Glycogen Phosphorylase B"/>
    <property type="match status" value="2"/>
</dbReference>
<dbReference type="PANTHER" id="PTHR12526:SF630">
    <property type="entry name" value="GLYCOSYLTRANSFERASE"/>
    <property type="match status" value="1"/>
</dbReference>
<proteinExistence type="predicted"/>
<organism evidence="2 3">
    <name type="scientific">Oceanobacillus chungangensis</name>
    <dbReference type="NCBI Taxonomy" id="1229152"/>
    <lineage>
        <taxon>Bacteria</taxon>
        <taxon>Bacillati</taxon>
        <taxon>Bacillota</taxon>
        <taxon>Bacilli</taxon>
        <taxon>Bacillales</taxon>
        <taxon>Bacillaceae</taxon>
        <taxon>Oceanobacillus</taxon>
    </lineage>
</organism>
<dbReference type="InterPro" id="IPR001296">
    <property type="entry name" value="Glyco_trans_1"/>
</dbReference>
<sequence length="396" mass="45476">MKKKIIIITQYMHTGGVEKSLLTLLDEINYEKYEIDLLLFDHSGILFTNIPQNVNILPPLFETYSTPLSNAVPKLIKQGSIRLLIGKVLASGLGKFSRGMGTGIRWSVYRHTLRNMQKHYDIAISYIDFFCNYYITEKVKADKKIVFNHMDYAYAQKDGWPCIKLDRKSFIKSDYIISVSESARKSLESYFPESKSKMHVIKNRVSQEIIRKMAKSQDVYKEYATGFKICTISRLVEEKGVWLALESCYMLVSQGYNVQWILVGNGPLRSELEKRAIDLGLEDKFILVGEKSNPYPYIAGCDVYVQPSKTEAHCIAVEEAIAIRRPIIVTDIPSFNEQITNDETGIIVPLSVEGIYEGIKKLYYSKELRQKLSKRLTLLEDRNKQAIKKFTQLIES</sequence>
<accession>A0A3D8PYL5</accession>